<comment type="caution">
    <text evidence="1">The sequence shown here is derived from an EMBL/GenBank/DDBJ whole genome shotgun (WGS) entry which is preliminary data.</text>
</comment>
<name>A0A9D4BJP8_DREPO</name>
<accession>A0A9D4BJP8</accession>
<evidence type="ECO:0000313" key="2">
    <source>
        <dbReference type="Proteomes" id="UP000828390"/>
    </source>
</evidence>
<dbReference type="EMBL" id="JAIWYP010000016">
    <property type="protein sequence ID" value="KAH3695858.1"/>
    <property type="molecule type" value="Genomic_DNA"/>
</dbReference>
<proteinExistence type="predicted"/>
<keyword evidence="2" id="KW-1185">Reference proteome</keyword>
<reference evidence="1" key="1">
    <citation type="journal article" date="2019" name="bioRxiv">
        <title>The Genome of the Zebra Mussel, Dreissena polymorpha: A Resource for Invasive Species Research.</title>
        <authorList>
            <person name="McCartney M.A."/>
            <person name="Auch B."/>
            <person name="Kono T."/>
            <person name="Mallez S."/>
            <person name="Zhang Y."/>
            <person name="Obille A."/>
            <person name="Becker A."/>
            <person name="Abrahante J.E."/>
            <person name="Garbe J."/>
            <person name="Badalamenti J.P."/>
            <person name="Herman A."/>
            <person name="Mangelson H."/>
            <person name="Liachko I."/>
            <person name="Sullivan S."/>
            <person name="Sone E.D."/>
            <person name="Koren S."/>
            <person name="Silverstein K.A.T."/>
            <person name="Beckman K.B."/>
            <person name="Gohl D.M."/>
        </authorList>
    </citation>
    <scope>NUCLEOTIDE SEQUENCE</scope>
    <source>
        <strain evidence="1">Duluth1</strain>
        <tissue evidence="1">Whole animal</tissue>
    </source>
</reference>
<sequence length="203" mass="24307">WRLFIGVPNIGGDILDSWENGTKSTLRLDKCFDENVISCNQHFRDPIVDRWNTIGVQRKFLKANSADPDETPHHAAAPLHPSDRLDDRYVRLDYRDVRLDDRYVRLNDRYARLDDRYVRLYDRFVRTRYGLLVRQDKNNELFVESRRIIRNGEFLNGREIFKALFDQQEDKYMRTYGIHDEFGFADKFVIEVFYEESEQSVEG</sequence>
<gene>
    <name evidence="1" type="ORF">DPMN_083316</name>
</gene>
<protein>
    <submittedName>
        <fullName evidence="1">Uncharacterized protein</fullName>
    </submittedName>
</protein>
<reference evidence="1" key="2">
    <citation type="submission" date="2020-11" db="EMBL/GenBank/DDBJ databases">
        <authorList>
            <person name="McCartney M.A."/>
            <person name="Auch B."/>
            <person name="Kono T."/>
            <person name="Mallez S."/>
            <person name="Becker A."/>
            <person name="Gohl D.M."/>
            <person name="Silverstein K.A.T."/>
            <person name="Koren S."/>
            <person name="Bechman K.B."/>
            <person name="Herman A."/>
            <person name="Abrahante J.E."/>
            <person name="Garbe J."/>
        </authorList>
    </citation>
    <scope>NUCLEOTIDE SEQUENCE</scope>
    <source>
        <strain evidence="1">Duluth1</strain>
        <tissue evidence="1">Whole animal</tissue>
    </source>
</reference>
<dbReference type="AlphaFoldDB" id="A0A9D4BJP8"/>
<evidence type="ECO:0000313" key="1">
    <source>
        <dbReference type="EMBL" id="KAH3695858.1"/>
    </source>
</evidence>
<dbReference type="Proteomes" id="UP000828390">
    <property type="component" value="Unassembled WGS sequence"/>
</dbReference>
<organism evidence="1 2">
    <name type="scientific">Dreissena polymorpha</name>
    <name type="common">Zebra mussel</name>
    <name type="synonym">Mytilus polymorpha</name>
    <dbReference type="NCBI Taxonomy" id="45954"/>
    <lineage>
        <taxon>Eukaryota</taxon>
        <taxon>Metazoa</taxon>
        <taxon>Spiralia</taxon>
        <taxon>Lophotrochozoa</taxon>
        <taxon>Mollusca</taxon>
        <taxon>Bivalvia</taxon>
        <taxon>Autobranchia</taxon>
        <taxon>Heteroconchia</taxon>
        <taxon>Euheterodonta</taxon>
        <taxon>Imparidentia</taxon>
        <taxon>Neoheterodontei</taxon>
        <taxon>Myida</taxon>
        <taxon>Dreissenoidea</taxon>
        <taxon>Dreissenidae</taxon>
        <taxon>Dreissena</taxon>
    </lineage>
</organism>
<feature type="non-terminal residue" evidence="1">
    <location>
        <position position="203"/>
    </location>
</feature>